<evidence type="ECO:0000256" key="2">
    <source>
        <dbReference type="ARBA" id="ARBA00022448"/>
    </source>
</evidence>
<dbReference type="RefSeq" id="WP_089836772.1">
    <property type="nucleotide sequence ID" value="NZ_FOZL01000001.1"/>
</dbReference>
<evidence type="ECO:0000259" key="8">
    <source>
        <dbReference type="Pfam" id="PF25183"/>
    </source>
</evidence>
<dbReference type="InterPro" id="IPR039426">
    <property type="entry name" value="TonB-dep_rcpt-like"/>
</dbReference>
<evidence type="ECO:0000256" key="4">
    <source>
        <dbReference type="ARBA" id="ARBA00022692"/>
    </source>
</evidence>
<keyword evidence="2" id="KW-0813">Transport</keyword>
<keyword evidence="9" id="KW-0645">Protease</keyword>
<dbReference type="Gene3D" id="2.60.40.1120">
    <property type="entry name" value="Carboxypeptidase-like, regulatory domain"/>
    <property type="match status" value="1"/>
</dbReference>
<keyword evidence="9" id="KW-0121">Carboxypeptidase</keyword>
<comment type="subcellular location">
    <subcellularLocation>
        <location evidence="1">Cell outer membrane</location>
        <topology evidence="1">Multi-pass membrane protein</topology>
    </subcellularLocation>
</comment>
<dbReference type="GO" id="GO:0030246">
    <property type="term" value="F:carbohydrate binding"/>
    <property type="evidence" value="ECO:0007669"/>
    <property type="project" value="InterPro"/>
</dbReference>
<dbReference type="Pfam" id="PF25183">
    <property type="entry name" value="OMP_b-brl_4"/>
    <property type="match status" value="1"/>
</dbReference>
<evidence type="ECO:0000256" key="1">
    <source>
        <dbReference type="ARBA" id="ARBA00004571"/>
    </source>
</evidence>
<dbReference type="AlphaFoldDB" id="A0A1I6LJ32"/>
<dbReference type="Gene3D" id="2.40.170.20">
    <property type="entry name" value="TonB-dependent receptor, beta-barrel domain"/>
    <property type="match status" value="1"/>
</dbReference>
<protein>
    <submittedName>
        <fullName evidence="9">Carboxypeptidase regulatory-like domain-containing protein</fullName>
    </submittedName>
</protein>
<dbReference type="GO" id="GO:0004180">
    <property type="term" value="F:carboxypeptidase activity"/>
    <property type="evidence" value="ECO:0007669"/>
    <property type="project" value="UniProtKB-KW"/>
</dbReference>
<evidence type="ECO:0000256" key="3">
    <source>
        <dbReference type="ARBA" id="ARBA00022452"/>
    </source>
</evidence>
<dbReference type="GO" id="GO:0044718">
    <property type="term" value="P:siderophore transmembrane transport"/>
    <property type="evidence" value="ECO:0007669"/>
    <property type="project" value="TreeGrafter"/>
</dbReference>
<dbReference type="PANTHER" id="PTHR30069:SF46">
    <property type="entry name" value="OAR PROTEIN"/>
    <property type="match status" value="1"/>
</dbReference>
<dbReference type="InterPro" id="IPR036942">
    <property type="entry name" value="Beta-barrel_TonB_sf"/>
</dbReference>
<keyword evidence="6" id="KW-0998">Cell outer membrane</keyword>
<reference evidence="9 10" key="1">
    <citation type="submission" date="2016-10" db="EMBL/GenBank/DDBJ databases">
        <authorList>
            <person name="de Groot N.N."/>
        </authorList>
    </citation>
    <scope>NUCLEOTIDE SEQUENCE [LARGE SCALE GENOMIC DNA]</scope>
    <source>
        <strain evidence="9 10">DSM 21001</strain>
    </source>
</reference>
<evidence type="ECO:0000256" key="5">
    <source>
        <dbReference type="ARBA" id="ARBA00023136"/>
    </source>
</evidence>
<dbReference type="InterPro" id="IPR057601">
    <property type="entry name" value="Oar-like_b-barrel"/>
</dbReference>
<feature type="domain" description="TonB-dependent transporter Oar-like beta-barrel" evidence="8">
    <location>
        <begin position="243"/>
        <end position="1086"/>
    </location>
</feature>
<name>A0A1I6LJ32_9BACT</name>
<keyword evidence="9" id="KW-0378">Hydrolase</keyword>
<dbReference type="EMBL" id="FOZL01000001">
    <property type="protein sequence ID" value="SFS03436.1"/>
    <property type="molecule type" value="Genomic_DNA"/>
</dbReference>
<dbReference type="OrthoDB" id="97893at2"/>
<dbReference type="GO" id="GO:0009279">
    <property type="term" value="C:cell outer membrane"/>
    <property type="evidence" value="ECO:0007669"/>
    <property type="project" value="UniProtKB-SubCell"/>
</dbReference>
<keyword evidence="5" id="KW-0472">Membrane</keyword>
<keyword evidence="10" id="KW-1185">Reference proteome</keyword>
<sequence>MSKIHFKSLLTFAGAVLLTATAGLAQSTTQGAIAGTVFDASNAIVPHTEIVIHNDADGSEQKLTSGDSGTFRAPQLTPGVYTVTFKAAGFSTERQTNVIVQVNGVTEVDPHLTTGEIATSIEVRSETPVLKFDSAEFGGHLDNTEIESIPINNRRWSSLALTTPAVVNDASGFGLLSFRAISAVLNNVEVDGADDNQAFFSEERGRTRAGYSTSQAAVREFQVNTGAYSAEFGRAVGGVVNSVTKSGGNGIHGEAYFYNRNSSRSAFQPFATNTVYTGGQYVTSPYRPKDNRNQIGFGVGGALIKDKLFWFYAFDTYRRNFPGTAKAATPSSFFVAPDATLPTNQACNLATGAVTATGTPTASAADGYACLLAARLKYGSYAAGATAFNTQLQALLPNLGSVPRFGDQNINTPKLDWQVNQKNHVSALYHRLRWDSPGGVQTQGTNNYAIDTFGTDFVKLDYTLVKLDSLITQSLTNEVRYQYGRELNYEGLQPSSAYTTTNLINNTGFAPEVSLLGSTTGFFMGQPYYSFRVAYPDERKWQVGDTATYILGKHSIRFGEDIVHNYDLQNNLYEGNGFVSYTTGGTGLVNYFSDLLARKNAQPGTCGTSQAGVGNLLCYNSYAQGFGPSTFDLATVDYAFFVQDDWKVTPRLTLNLGVRYDYESFPKPYTNIATIPQTLSRPSDKNNFGPRFGFAWDPFGLGKTAVHGGFGLYYGRIPNAVILNAYLNTASAAGQNLATFTPTTAVAAGQNLPTLSTAATSAVLGTGSVQYLDPHLQNPYTEQMDLAVQQDLGFHNVLSVSYLGALGRELPNYLNVNLDPTKTYTYTYTIAPGSNGSCGPAACGTYTQKAYASKLQTGATASVYNNILINPSYSAVTDTVSNINSNYHALSIDVTNRSFKLVTFDANYTWAHALDYSQAQFTSNGTNNWLDPFANQRSNYGTSSLNVRHRAVGWAVINIPGMHSGSALKYATNGWSIKPLVQIQSGLPYSAAVSGTTPSQCYVAGCLEAAGTSGVTATGVTYLPQVGRNSFTLPRTIVVDTRVQKDFALTERSSLQLIGEAFNLANHQNVTGVNTGAYAFSTNTATNVNTMTYQSGFQTVQTANSNYAYSPRLIQIAARLVF</sequence>
<evidence type="ECO:0000256" key="7">
    <source>
        <dbReference type="SAM" id="SignalP"/>
    </source>
</evidence>
<keyword evidence="4" id="KW-0812">Transmembrane</keyword>
<organism evidence="9 10">
    <name type="scientific">Granulicella pectinivorans</name>
    <dbReference type="NCBI Taxonomy" id="474950"/>
    <lineage>
        <taxon>Bacteria</taxon>
        <taxon>Pseudomonadati</taxon>
        <taxon>Acidobacteriota</taxon>
        <taxon>Terriglobia</taxon>
        <taxon>Terriglobales</taxon>
        <taxon>Acidobacteriaceae</taxon>
        <taxon>Granulicella</taxon>
    </lineage>
</organism>
<dbReference type="GO" id="GO:0015344">
    <property type="term" value="F:siderophore uptake transmembrane transporter activity"/>
    <property type="evidence" value="ECO:0007669"/>
    <property type="project" value="TreeGrafter"/>
</dbReference>
<dbReference type="SUPFAM" id="SSF49452">
    <property type="entry name" value="Starch-binding domain-like"/>
    <property type="match status" value="1"/>
</dbReference>
<feature type="chain" id="PRO_5011601804" evidence="7">
    <location>
        <begin position="26"/>
        <end position="1122"/>
    </location>
</feature>
<gene>
    <name evidence="9" type="ORF">SAMN05421771_0777</name>
</gene>
<dbReference type="PANTHER" id="PTHR30069">
    <property type="entry name" value="TONB-DEPENDENT OUTER MEMBRANE RECEPTOR"/>
    <property type="match status" value="1"/>
</dbReference>
<keyword evidence="3" id="KW-1134">Transmembrane beta strand</keyword>
<feature type="signal peptide" evidence="7">
    <location>
        <begin position="1"/>
        <end position="25"/>
    </location>
</feature>
<evidence type="ECO:0000313" key="9">
    <source>
        <dbReference type="EMBL" id="SFS03436.1"/>
    </source>
</evidence>
<dbReference type="InterPro" id="IPR013784">
    <property type="entry name" value="Carb-bd-like_fold"/>
</dbReference>
<keyword evidence="7" id="KW-0732">Signal</keyword>
<proteinExistence type="predicted"/>
<dbReference type="Proteomes" id="UP000199024">
    <property type="component" value="Unassembled WGS sequence"/>
</dbReference>
<evidence type="ECO:0000313" key="10">
    <source>
        <dbReference type="Proteomes" id="UP000199024"/>
    </source>
</evidence>
<dbReference type="Pfam" id="PF13620">
    <property type="entry name" value="CarboxypepD_reg"/>
    <property type="match status" value="1"/>
</dbReference>
<evidence type="ECO:0000256" key="6">
    <source>
        <dbReference type="ARBA" id="ARBA00023237"/>
    </source>
</evidence>
<accession>A0A1I6LJ32</accession>
<dbReference type="SUPFAM" id="SSF56935">
    <property type="entry name" value="Porins"/>
    <property type="match status" value="1"/>
</dbReference>
<dbReference type="STRING" id="474950.SAMN05421771_0777"/>